<dbReference type="RefSeq" id="WP_111169591.1">
    <property type="nucleotide sequence ID" value="NZ_POUA01000204.1"/>
</dbReference>
<accession>A0A2W2FV53</accession>
<reference evidence="1 2" key="1">
    <citation type="submission" date="2018-01" db="EMBL/GenBank/DDBJ databases">
        <title>Draft genome sequence of Sphaerisporangium sp. 7K107.</title>
        <authorList>
            <person name="Sahin N."/>
            <person name="Saygin H."/>
            <person name="Ay H."/>
        </authorList>
    </citation>
    <scope>NUCLEOTIDE SEQUENCE [LARGE SCALE GENOMIC DNA]</scope>
    <source>
        <strain evidence="1 2">7K107</strain>
    </source>
</reference>
<sequence>MKNRANKIMIGLAVLLVAAAVGTVLTSVLSRSGTSAAGTADPALFEERHIVFRSLRPGPDLGRVGYVRAGEEQAGRRGLAGPHCLRIAAAGRQAVCLRAGRAPGRPYEVAALDEGLAETADEPLSGVPSRARVAPDGRHFATTVFVSGHNYISLGFSTETIIYQRDGKVVGNLEDFTFLINGKQDRSVDRNVWGVTFAADSDRFFVTVAASGRTYLARGDLATRTLTAIQDNAECPSLSPDQTKIAYKKRVNDTSQDAWRFHWLDLKTGREHPLGESRSIDDQLAWLDDEHLMYAVPKAAGGRTTADIWVAPLDGGPPRTLIPDADSPTVVGALT</sequence>
<comment type="caution">
    <text evidence="1">The sequence shown here is derived from an EMBL/GenBank/DDBJ whole genome shotgun (WGS) entry which is preliminary data.</text>
</comment>
<evidence type="ECO:0000313" key="1">
    <source>
        <dbReference type="EMBL" id="PZG39653.1"/>
    </source>
</evidence>
<evidence type="ECO:0008006" key="3">
    <source>
        <dbReference type="Google" id="ProtNLM"/>
    </source>
</evidence>
<keyword evidence="2" id="KW-1185">Reference proteome</keyword>
<dbReference type="EMBL" id="POUA01000204">
    <property type="protein sequence ID" value="PZG39653.1"/>
    <property type="molecule type" value="Genomic_DNA"/>
</dbReference>
<dbReference type="InterPro" id="IPR011042">
    <property type="entry name" value="6-blade_b-propeller_TolB-like"/>
</dbReference>
<name>A0A2W2FV53_9ACTN</name>
<dbReference type="Gene3D" id="2.120.10.30">
    <property type="entry name" value="TolB, C-terminal domain"/>
    <property type="match status" value="1"/>
</dbReference>
<proteinExistence type="predicted"/>
<dbReference type="SUPFAM" id="SSF82171">
    <property type="entry name" value="DPP6 N-terminal domain-like"/>
    <property type="match status" value="1"/>
</dbReference>
<gene>
    <name evidence="1" type="ORF">C1I98_23450</name>
</gene>
<organism evidence="1 2">
    <name type="scientific">Spongiactinospora gelatinilytica</name>
    <dbReference type="NCBI Taxonomy" id="2666298"/>
    <lineage>
        <taxon>Bacteria</taxon>
        <taxon>Bacillati</taxon>
        <taxon>Actinomycetota</taxon>
        <taxon>Actinomycetes</taxon>
        <taxon>Streptosporangiales</taxon>
        <taxon>Streptosporangiaceae</taxon>
        <taxon>Spongiactinospora</taxon>
    </lineage>
</organism>
<dbReference type="AlphaFoldDB" id="A0A2W2FV53"/>
<dbReference type="Proteomes" id="UP000248544">
    <property type="component" value="Unassembled WGS sequence"/>
</dbReference>
<evidence type="ECO:0000313" key="2">
    <source>
        <dbReference type="Proteomes" id="UP000248544"/>
    </source>
</evidence>
<protein>
    <recommendedName>
        <fullName evidence="3">TolB-like translocation protein</fullName>
    </recommendedName>
</protein>